<dbReference type="RefSeq" id="WP_094583449.1">
    <property type="nucleotide sequence ID" value="NZ_NHPB01000099.1"/>
</dbReference>
<reference evidence="2 3" key="1">
    <citation type="journal article" date="2014" name="Front. Microbiol.">
        <title>Population and genomic analysis of the genus Halorubrum.</title>
        <authorList>
            <person name="Fullmer M.S."/>
            <person name="Soucy S.M."/>
            <person name="Swithers K.S."/>
            <person name="Makkay A.M."/>
            <person name="Wheeler R."/>
            <person name="Ventosa A."/>
            <person name="Gogarten J.P."/>
            <person name="Papke R.T."/>
        </authorList>
    </citation>
    <scope>NUCLEOTIDE SEQUENCE [LARGE SCALE GENOMIC DNA]</scope>
    <source>
        <strain evidence="2 3">G37</strain>
    </source>
</reference>
<evidence type="ECO:0008006" key="4">
    <source>
        <dbReference type="Google" id="ProtNLM"/>
    </source>
</evidence>
<accession>A0A256JHX4</accession>
<name>A0A256JHX4_HALEZ</name>
<evidence type="ECO:0000256" key="1">
    <source>
        <dbReference type="SAM" id="MobiDB-lite"/>
    </source>
</evidence>
<organism evidence="2 3">
    <name type="scientific">Halorubrum ezzemoulense</name>
    <name type="common">Halorubrum chaoviator</name>
    <dbReference type="NCBI Taxonomy" id="337243"/>
    <lineage>
        <taxon>Archaea</taxon>
        <taxon>Methanobacteriati</taxon>
        <taxon>Methanobacteriota</taxon>
        <taxon>Stenosarchaea group</taxon>
        <taxon>Halobacteria</taxon>
        <taxon>Halobacteriales</taxon>
        <taxon>Haloferacaceae</taxon>
        <taxon>Halorubrum</taxon>
    </lineage>
</organism>
<dbReference type="EMBL" id="NHPB01000099">
    <property type="protein sequence ID" value="OYR68146.1"/>
    <property type="molecule type" value="Genomic_DNA"/>
</dbReference>
<proteinExistence type="predicted"/>
<evidence type="ECO:0000313" key="2">
    <source>
        <dbReference type="EMBL" id="OYR68146.1"/>
    </source>
</evidence>
<evidence type="ECO:0000313" key="3">
    <source>
        <dbReference type="Proteomes" id="UP000216758"/>
    </source>
</evidence>
<dbReference type="Gene3D" id="1.10.150.20">
    <property type="entry name" value="5' to 3' exonuclease, C-terminal subdomain"/>
    <property type="match status" value="1"/>
</dbReference>
<sequence length="309" mass="33913">MSELSRDDSVRELIDSLNQVGTTTADRLQADGLETVGDIADATPDDLIAFDGVGGRRAERVHAAAEDIVGVVPRDVDFDATESVVSEAAIPLSVRRGEAVLVGNGSDHVYHTRACANVTSNRSTKLKERSLDWVDRSEYRECKLCADPNTHAEHGKQAATSAEPDPLIDSREVALDATLGEKLTLTMADRTGYANAWAVIDTAEPTTWETPTGETWQTRRIRISQRMDGSETHRECDLVVAPDEIRLEDPPVKGRAGYATTESWRVESVGAVGRVSQSVFVRLQGRLEDQEARPEGDDSWRQYHRGETA</sequence>
<dbReference type="InterPro" id="IPR010995">
    <property type="entry name" value="DNA_repair_Rad51/TF_NusA_a-hlx"/>
</dbReference>
<dbReference type="SUPFAM" id="SSF47794">
    <property type="entry name" value="Rad51 N-terminal domain-like"/>
    <property type="match status" value="1"/>
</dbReference>
<dbReference type="Proteomes" id="UP000216758">
    <property type="component" value="Unassembled WGS sequence"/>
</dbReference>
<dbReference type="GO" id="GO:0000166">
    <property type="term" value="F:nucleotide binding"/>
    <property type="evidence" value="ECO:0007669"/>
    <property type="project" value="InterPro"/>
</dbReference>
<feature type="region of interest" description="Disordered" evidence="1">
    <location>
        <begin position="287"/>
        <end position="309"/>
    </location>
</feature>
<comment type="caution">
    <text evidence="2">The sequence shown here is derived from an EMBL/GenBank/DDBJ whole genome shotgun (WGS) entry which is preliminary data.</text>
</comment>
<dbReference type="OrthoDB" id="330305at2157"/>
<gene>
    <name evidence="2" type="ORF">DJ78_14505</name>
</gene>
<dbReference type="Pfam" id="PF14520">
    <property type="entry name" value="HHH_5"/>
    <property type="match status" value="1"/>
</dbReference>
<dbReference type="AlphaFoldDB" id="A0A256JHX4"/>
<protein>
    <recommendedName>
        <fullName evidence="4">Helix-hairpin-helix domain-containing protein</fullName>
    </recommendedName>
</protein>